<dbReference type="InterPro" id="IPR002131">
    <property type="entry name" value="Gphrmn_rcpt_fam"/>
</dbReference>
<dbReference type="InterPro" id="IPR017452">
    <property type="entry name" value="GPCR_Rhodpsn_7TM"/>
</dbReference>
<dbReference type="InterPro" id="IPR026906">
    <property type="entry name" value="LRR_5"/>
</dbReference>
<dbReference type="GO" id="GO:0050890">
    <property type="term" value="P:cognition"/>
    <property type="evidence" value="ECO:0007669"/>
    <property type="project" value="Ensembl"/>
</dbReference>
<evidence type="ECO:0000313" key="18">
    <source>
        <dbReference type="Proteomes" id="UP000233100"/>
    </source>
</evidence>
<organism evidence="17 18">
    <name type="scientific">Macaca fascicularis</name>
    <name type="common">Crab-eating macaque</name>
    <name type="synonym">Cynomolgus monkey</name>
    <dbReference type="NCBI Taxonomy" id="9541"/>
    <lineage>
        <taxon>Eukaryota</taxon>
        <taxon>Metazoa</taxon>
        <taxon>Chordata</taxon>
        <taxon>Craniata</taxon>
        <taxon>Vertebrata</taxon>
        <taxon>Euteleostomi</taxon>
        <taxon>Mammalia</taxon>
        <taxon>Eutheria</taxon>
        <taxon>Euarchontoglires</taxon>
        <taxon>Primates</taxon>
        <taxon>Haplorrhini</taxon>
        <taxon>Catarrhini</taxon>
        <taxon>Cercopithecidae</taxon>
        <taxon>Cercopithecinae</taxon>
        <taxon>Macaca</taxon>
    </lineage>
</organism>
<keyword evidence="18" id="KW-1185">Reference proteome</keyword>
<feature type="transmembrane region" description="Helical" evidence="14">
    <location>
        <begin position="689"/>
        <end position="709"/>
    </location>
</feature>
<dbReference type="Bgee" id="ENSMFAG00000032456">
    <property type="expression patterns" value="Expressed in multicellular organism"/>
</dbReference>
<feature type="transmembrane region" description="Helical" evidence="14">
    <location>
        <begin position="480"/>
        <end position="501"/>
    </location>
</feature>
<dbReference type="FunFam" id="3.80.10.10:FF:000128">
    <property type="entry name" value="Lutropin-choriogonadotropic hormone receptor"/>
    <property type="match status" value="1"/>
</dbReference>
<keyword evidence="5 14" id="KW-0812">Transmembrane</keyword>
<keyword evidence="3 14" id="KW-1003">Cell membrane</keyword>
<gene>
    <name evidence="14 17" type="primary">LHCGR</name>
</gene>
<dbReference type="GO" id="GO:0032962">
    <property type="term" value="P:positive regulation of inositol trisphosphate biosynthetic process"/>
    <property type="evidence" value="ECO:0007669"/>
    <property type="project" value="Ensembl"/>
</dbReference>
<dbReference type="SUPFAM" id="SSF52058">
    <property type="entry name" value="L domain-like"/>
    <property type="match status" value="1"/>
</dbReference>
<dbReference type="GO" id="GO:0090030">
    <property type="term" value="P:regulation of steroid hormone biosynthetic process"/>
    <property type="evidence" value="ECO:0007669"/>
    <property type="project" value="Ensembl"/>
</dbReference>
<evidence type="ECO:0000256" key="3">
    <source>
        <dbReference type="ARBA" id="ARBA00022475"/>
    </source>
</evidence>
<evidence type="ECO:0000256" key="11">
    <source>
        <dbReference type="ARBA" id="ARBA00023170"/>
    </source>
</evidence>
<evidence type="ECO:0000313" key="17">
    <source>
        <dbReference type="Ensembl" id="ENSMFAP00000018828.2"/>
    </source>
</evidence>
<evidence type="ECO:0000256" key="8">
    <source>
        <dbReference type="ARBA" id="ARBA00023040"/>
    </source>
</evidence>
<dbReference type="FunFam" id="1.20.1070.10:FF:000019">
    <property type="entry name" value="Lutropin-choriogonadotropic hormone receptor"/>
    <property type="match status" value="1"/>
</dbReference>
<dbReference type="InterPro" id="IPR002273">
    <property type="entry name" value="LSH_rcpt"/>
</dbReference>
<evidence type="ECO:0000259" key="16">
    <source>
        <dbReference type="PROSITE" id="PS50262"/>
    </source>
</evidence>
<dbReference type="GO" id="GO:0005886">
    <property type="term" value="C:plasma membrane"/>
    <property type="evidence" value="ECO:0007669"/>
    <property type="project" value="UniProtKB-SubCell"/>
</dbReference>
<dbReference type="Pfam" id="PF00001">
    <property type="entry name" value="7tm_1"/>
    <property type="match status" value="1"/>
</dbReference>
<dbReference type="InterPro" id="IPR032675">
    <property type="entry name" value="LRR_dom_sf"/>
</dbReference>
<dbReference type="PRINTS" id="PR00373">
    <property type="entry name" value="GLYCHORMONER"/>
</dbReference>
<proteinExistence type="inferred from homology"/>
<evidence type="ECO:0000256" key="7">
    <source>
        <dbReference type="ARBA" id="ARBA00022989"/>
    </source>
</evidence>
<dbReference type="GO" id="GO:0072520">
    <property type="term" value="P:seminiferous tubule development"/>
    <property type="evidence" value="ECO:0007669"/>
    <property type="project" value="Ensembl"/>
</dbReference>
<dbReference type="Gene3D" id="3.80.10.10">
    <property type="entry name" value="Ribonuclease Inhibitor"/>
    <property type="match status" value="1"/>
</dbReference>
<dbReference type="STRING" id="9541.ENSMFAP00000018828"/>
<dbReference type="AlphaFoldDB" id="A0A2K5V283"/>
<dbReference type="GO" id="GO:0009755">
    <property type="term" value="P:hormone-mediated signaling pathway"/>
    <property type="evidence" value="ECO:0007669"/>
    <property type="project" value="TreeGrafter"/>
</dbReference>
<feature type="compositionally biased region" description="Basic and acidic residues" evidence="15">
    <location>
        <begin position="42"/>
        <end position="56"/>
    </location>
</feature>
<dbReference type="PANTHER" id="PTHR24372:SF1">
    <property type="entry name" value="LUTROPIN-CHORIOGONADOTROPIC HORMONE RECEPTOR"/>
    <property type="match status" value="1"/>
</dbReference>
<evidence type="ECO:0000256" key="14">
    <source>
        <dbReference type="RuleBase" id="RU361222"/>
    </source>
</evidence>
<dbReference type="PROSITE" id="PS50262">
    <property type="entry name" value="G_PROTEIN_RECEP_F1_2"/>
    <property type="match status" value="1"/>
</dbReference>
<dbReference type="GO" id="GO:0008528">
    <property type="term" value="F:G protein-coupled peptide receptor activity"/>
    <property type="evidence" value="ECO:0007669"/>
    <property type="project" value="TreeGrafter"/>
</dbReference>
<dbReference type="PANTHER" id="PTHR24372">
    <property type="entry name" value="GLYCOPROTEIN HORMONE RECEPTOR"/>
    <property type="match status" value="1"/>
</dbReference>
<feature type="region of interest" description="Disordered" evidence="15">
    <location>
        <begin position="1"/>
        <end position="79"/>
    </location>
</feature>
<evidence type="ECO:0000256" key="9">
    <source>
        <dbReference type="ARBA" id="ARBA00023136"/>
    </source>
</evidence>
<keyword evidence="12 14" id="KW-0807">Transducer</keyword>
<comment type="function">
    <text evidence="13 14">Receptor for lutropin-choriogonadotropic hormone. The activity of this receptor is mediated by G proteins which activate adenylate cyclase.</text>
</comment>
<dbReference type="GO" id="GO:0007189">
    <property type="term" value="P:adenylate cyclase-activating G protein-coupled receptor signaling pathway"/>
    <property type="evidence" value="ECO:0007669"/>
    <property type="project" value="Ensembl"/>
</dbReference>
<keyword evidence="6" id="KW-0677">Repeat</keyword>
<evidence type="ECO:0000256" key="15">
    <source>
        <dbReference type="SAM" id="MobiDB-lite"/>
    </source>
</evidence>
<evidence type="ECO:0000256" key="1">
    <source>
        <dbReference type="ARBA" id="ARBA00004651"/>
    </source>
</evidence>
<dbReference type="GO" id="GO:0004964">
    <property type="term" value="F:luteinizing hormone receptor activity"/>
    <property type="evidence" value="ECO:0007669"/>
    <property type="project" value="Ensembl"/>
</dbReference>
<dbReference type="VEuPathDB" id="HostDB:ENSMFAG00000032456"/>
<keyword evidence="9 14" id="KW-0472">Membrane</keyword>
<evidence type="ECO:0000256" key="5">
    <source>
        <dbReference type="ARBA" id="ARBA00022692"/>
    </source>
</evidence>
<dbReference type="GO" id="GO:0007283">
    <property type="term" value="P:spermatogenesis"/>
    <property type="evidence" value="ECO:0007669"/>
    <property type="project" value="Ensembl"/>
</dbReference>
<dbReference type="Gene3D" id="1.20.1070.10">
    <property type="entry name" value="Rhodopsin 7-helix transmembrane proteins"/>
    <property type="match status" value="1"/>
</dbReference>
<reference evidence="17" key="2">
    <citation type="submission" date="2025-08" db="UniProtKB">
        <authorList>
            <consortium name="Ensembl"/>
        </authorList>
    </citation>
    <scope>IDENTIFICATION</scope>
</reference>
<dbReference type="InterPro" id="IPR000276">
    <property type="entry name" value="GPCR_Rhodpsn"/>
</dbReference>
<feature type="transmembrane region" description="Helical" evidence="14">
    <location>
        <begin position="525"/>
        <end position="545"/>
    </location>
</feature>
<dbReference type="GO" id="GO:0035472">
    <property type="term" value="F:choriogonadotropin hormone receptor activity"/>
    <property type="evidence" value="ECO:0007669"/>
    <property type="project" value="Ensembl"/>
</dbReference>
<keyword evidence="7 14" id="KW-1133">Transmembrane helix</keyword>
<evidence type="ECO:0000256" key="2">
    <source>
        <dbReference type="ARBA" id="ARBA00022266"/>
    </source>
</evidence>
<evidence type="ECO:0000256" key="6">
    <source>
        <dbReference type="ARBA" id="ARBA00022737"/>
    </source>
</evidence>
<sequence>MVGGKTGESSRKEVMGSPGTVAGQGRADSAGRAVRGGGQGRAGREGCVEGQAKGRGEGCGPHSEAVQDTGKPQKPSSPAMKQRFSALQLLKLLLLLLLLLQPLLPRALREARCPEPCNCAPDGTLRCPGPTAGLTRLSLAYLPVKVIPSQAFRGLNEVVKIEISQIDSLERIEANAFDNLLNLSEILIQNTKNLRYIEPGAFINLPRLQYLSICNTGIRKFPDVTKILSSELNFILEICDNLHITTIPGNAFQGMNNESVTLKLYGNGFEEVQSHAFNGTTLISLELKENIHLEKMHNGAFRGATGPKILDISSTKLQALPSYGLESIQTLIATSSYSLKKLPSREKFANLLEATLTYPSHCCAFRNSPTKEQNFSLSISENFSKQCESTVRKLNNKTFYSAMLAESELSGWDYEYGFCLPKTPRCAPEPDAFNPCEDIMGYDFLRVLIWLINILAIMGNMTVLFVLLTSRYKLTVPRFLMCNLSFADFCMGLYLLLIASVDSQTKGQYYNHAIDWQTGSGCSTAGFFTVFASELSVYTLTVITLERWHTITYAIHLDQKLRLRHAILIMLGGWLFSSLIAMLPLVGVSNYMKVSICFPMDVETTLSQVYILTILTLNVVAFIIICACYIKIYFAVQNPELMATNKDTKIAKKMAILIFTDFTCMAPISFFAISAAFKAPLITVTNSKVLLVLFYPINSCANPFLYAIFTKTFQRDFFLLLSKFGCCKHRAELYRRKDFSAYTSNCKNGFTGSNKPSQSTLKLSTLHCQGTALLDKTCYTEC</sequence>
<feature type="transmembrane region" description="Helical" evidence="14">
    <location>
        <begin position="566"/>
        <end position="589"/>
    </location>
</feature>
<dbReference type="GO" id="GO:0007200">
    <property type="term" value="P:phospholipase C-activating G protein-coupled receptor signaling pathway"/>
    <property type="evidence" value="ECO:0007669"/>
    <property type="project" value="Ensembl"/>
</dbReference>
<dbReference type="Ensembl" id="ENSMFAT00000069375.2">
    <property type="protein sequence ID" value="ENSMFAP00000018828.2"/>
    <property type="gene ID" value="ENSMFAG00000032456.2"/>
</dbReference>
<comment type="subcellular location">
    <subcellularLocation>
        <location evidence="1 14">Cell membrane</location>
        <topology evidence="1 14">Multi-pass membrane protein</topology>
    </subcellularLocation>
</comment>
<comment type="similarity">
    <text evidence="14">Belongs to the G-protein coupled receptor 1 family. FSH/LSH/TSH subfamily.</text>
</comment>
<dbReference type="GeneTree" id="ENSGT00940000157364"/>
<reference evidence="17" key="3">
    <citation type="submission" date="2025-09" db="UniProtKB">
        <authorList>
            <consortium name="Ensembl"/>
        </authorList>
    </citation>
    <scope>IDENTIFICATION</scope>
</reference>
<keyword evidence="8 14" id="KW-0297">G-protein coupled receptor</keyword>
<evidence type="ECO:0000256" key="10">
    <source>
        <dbReference type="ARBA" id="ARBA00023157"/>
    </source>
</evidence>
<dbReference type="PRINTS" id="PR00237">
    <property type="entry name" value="GPCRRHODOPSN"/>
</dbReference>
<feature type="transmembrane region" description="Helical" evidence="14">
    <location>
        <begin position="447"/>
        <end position="468"/>
    </location>
</feature>
<dbReference type="CDD" id="cd15359">
    <property type="entry name" value="7tmA_LHCGR"/>
    <property type="match status" value="1"/>
</dbReference>
<dbReference type="GO" id="GO:0034451">
    <property type="term" value="C:centriolar satellite"/>
    <property type="evidence" value="ECO:0007669"/>
    <property type="project" value="Ensembl"/>
</dbReference>
<dbReference type="Proteomes" id="UP000233100">
    <property type="component" value="Chromosome 13"/>
</dbReference>
<evidence type="ECO:0000256" key="4">
    <source>
        <dbReference type="ARBA" id="ARBA00022614"/>
    </source>
</evidence>
<dbReference type="GO" id="GO:0038106">
    <property type="term" value="F:choriogonadotropin hormone binding"/>
    <property type="evidence" value="ECO:0007669"/>
    <property type="project" value="Ensembl"/>
</dbReference>
<dbReference type="Pfam" id="PF13306">
    <property type="entry name" value="LRR_5"/>
    <property type="match status" value="2"/>
</dbReference>
<dbReference type="GO" id="GO:0046544">
    <property type="term" value="P:development of secondary male sexual characteristics"/>
    <property type="evidence" value="ECO:0007669"/>
    <property type="project" value="Ensembl"/>
</dbReference>
<feature type="domain" description="G-protein coupled receptors family 1 profile" evidence="16">
    <location>
        <begin position="459"/>
        <end position="706"/>
    </location>
</feature>
<feature type="transmembrane region" description="Helical" evidence="14">
    <location>
        <begin position="655"/>
        <end position="677"/>
    </location>
</feature>
<dbReference type="GO" id="GO:0071373">
    <property type="term" value="P:cellular response to luteinizing hormone stimulus"/>
    <property type="evidence" value="ECO:0007669"/>
    <property type="project" value="Ensembl"/>
</dbReference>
<dbReference type="GO" id="GO:0060065">
    <property type="term" value="P:uterus development"/>
    <property type="evidence" value="ECO:0007669"/>
    <property type="project" value="Ensembl"/>
</dbReference>
<dbReference type="PROSITE" id="PS00237">
    <property type="entry name" value="G_PROTEIN_RECEP_F1_1"/>
    <property type="match status" value="1"/>
</dbReference>
<accession>A0A2K5V283</accession>
<reference evidence="17 18" key="1">
    <citation type="submission" date="2013-03" db="EMBL/GenBank/DDBJ databases">
        <authorList>
            <person name="Warren W."/>
            <person name="Wilson R.K."/>
        </authorList>
    </citation>
    <scope>NUCLEOTIDE SEQUENCE</scope>
</reference>
<dbReference type="GO" id="GO:0022602">
    <property type="term" value="P:ovulation cycle process"/>
    <property type="evidence" value="ECO:0007669"/>
    <property type="project" value="Ensembl"/>
</dbReference>
<dbReference type="PRINTS" id="PR01144">
    <property type="entry name" value="LSHRECEPTOR"/>
</dbReference>
<dbReference type="GO" id="GO:0001541">
    <property type="term" value="P:ovarian follicle development"/>
    <property type="evidence" value="ECO:0007669"/>
    <property type="project" value="Ensembl"/>
</dbReference>
<protein>
    <recommendedName>
        <fullName evidence="2 14">Lutropin-choriogonadotropic hormone receptor</fullName>
    </recommendedName>
</protein>
<feature type="transmembrane region" description="Helical" evidence="14">
    <location>
        <begin position="609"/>
        <end position="634"/>
    </location>
</feature>
<keyword evidence="4" id="KW-0433">Leucine-rich repeat</keyword>
<keyword evidence="10" id="KW-1015">Disulfide bond</keyword>
<name>A0A2K5V283_MACFA</name>
<evidence type="ECO:0000256" key="12">
    <source>
        <dbReference type="ARBA" id="ARBA00023224"/>
    </source>
</evidence>
<evidence type="ECO:0000256" key="13">
    <source>
        <dbReference type="ARBA" id="ARBA00046260"/>
    </source>
</evidence>
<keyword evidence="11 14" id="KW-0675">Receptor</keyword>
<dbReference type="SUPFAM" id="SSF81321">
    <property type="entry name" value="Family A G protein-coupled receptor-like"/>
    <property type="match status" value="1"/>
</dbReference>